<evidence type="ECO:0000313" key="19">
    <source>
        <dbReference type="EMBL" id="OLS59035.1"/>
    </source>
</evidence>
<evidence type="ECO:0000259" key="17">
    <source>
        <dbReference type="Pfam" id="PF00593"/>
    </source>
</evidence>
<feature type="domain" description="TonB-dependent receptor-like beta-barrel" evidence="17">
    <location>
        <begin position="291"/>
        <end position="766"/>
    </location>
</feature>
<dbReference type="CDD" id="cd01347">
    <property type="entry name" value="ligand_gated_channel"/>
    <property type="match status" value="1"/>
</dbReference>
<dbReference type="InterPro" id="IPR037066">
    <property type="entry name" value="Plug_dom_sf"/>
</dbReference>
<keyword evidence="12 19" id="KW-0675">Receptor</keyword>
<dbReference type="SUPFAM" id="SSF56935">
    <property type="entry name" value="Porins"/>
    <property type="match status" value="1"/>
</dbReference>
<evidence type="ECO:0000259" key="18">
    <source>
        <dbReference type="Pfam" id="PF07715"/>
    </source>
</evidence>
<organism evidence="19 20">
    <name type="scientific">Pseudomonas putida</name>
    <name type="common">Arthrobacter siderocapsulatus</name>
    <dbReference type="NCBI Taxonomy" id="303"/>
    <lineage>
        <taxon>Bacteria</taxon>
        <taxon>Pseudomonadati</taxon>
        <taxon>Pseudomonadota</taxon>
        <taxon>Gammaproteobacteria</taxon>
        <taxon>Pseudomonadales</taxon>
        <taxon>Pseudomonadaceae</taxon>
        <taxon>Pseudomonas</taxon>
    </lineage>
</organism>
<keyword evidence="9" id="KW-0406">Ion transport</keyword>
<evidence type="ECO:0000256" key="8">
    <source>
        <dbReference type="ARBA" id="ARBA00023004"/>
    </source>
</evidence>
<dbReference type="Gene3D" id="2.40.170.20">
    <property type="entry name" value="TonB-dependent receptor, beta-barrel domain"/>
    <property type="match status" value="1"/>
</dbReference>
<dbReference type="GO" id="GO:0009279">
    <property type="term" value="C:cell outer membrane"/>
    <property type="evidence" value="ECO:0007669"/>
    <property type="project" value="UniProtKB-SubCell"/>
</dbReference>
<dbReference type="EMBL" id="MKZO01000075">
    <property type="protein sequence ID" value="OLS59035.1"/>
    <property type="molecule type" value="Genomic_DNA"/>
</dbReference>
<evidence type="ECO:0000256" key="16">
    <source>
        <dbReference type="SAM" id="MobiDB-lite"/>
    </source>
</evidence>
<evidence type="ECO:0000256" key="13">
    <source>
        <dbReference type="ARBA" id="ARBA00023237"/>
    </source>
</evidence>
<protein>
    <submittedName>
        <fullName evidence="19">TonB-dependent receptor BfrD</fullName>
    </submittedName>
</protein>
<evidence type="ECO:0000256" key="10">
    <source>
        <dbReference type="ARBA" id="ARBA00023077"/>
    </source>
</evidence>
<dbReference type="Proteomes" id="UP000186736">
    <property type="component" value="Unassembled WGS sequence"/>
</dbReference>
<sequence length="797" mass="86141">MLLYSAPSKPWEGVHLMSRQFVPATVSSPRLLASAIGVAITATSAAHMAYADEPVPAKPAGPLTLDATSINAQAAEQASTDYKVERASSQKYTAPLVDTPRSVTVVPQQVLKDTNALTLQDALRTVPGITFGAGEGGNPQGDRPFIRGFDSQNDTYIDGVRDTGAQSRELFAVESIEVSKGPNSAVGGRGAAGGSINLVSKKAHLGNSFDGGFTWGSDQTQRYTLDGNYQFTDTIAGRLNLMSHESNVAGRDKVNYDRWGIAPSLAFGLGTDTRVNLDWYHVESDDLPDSGVPYTYSGTNRTSANPDKPYSGGDHSNFYGLTDRDFRKSRTDIATIAIEHDLTDALTIKNTLRHGNSMQDYILTQPDDSKGNVNNGSVWRRANTRVGNTATTTNQTDLFGDIYIAGFKNSFSTGIELSREESERSTYDVNTDTTPATPITPTVPSSTNCTPAMIVSSGYNCTSLSNPNPDDPWNGSISRNYAGTTTKGKTRAIYVFDTLELTPQWLVNMGLRYDHFDTEYRTYGANGATTVSKTGVRAEGKDTSEFVTGQLGLVWKPADNGSVYVSYATAATPPGAMLGEGMEGNVLPNSTDRNGVLLGSDMEPEETTNYEIGTKWDLLDSRLSLTGAIFRTEKDNARVQVNTNTYENVGTTRVDGIELSASGKITEKWQVFAGYAYMEGRQIDGGPLGKANDGNQLPNLPNNSASLWTTYQITPKFTIGGGAFYTDEVFGSVANTTKVDSYVRYDAMAAYKLTKNVDLQLNVQNLTNEVYYDKAFSTHFANQAAGRTALLTTSVHF</sequence>
<reference evidence="19 20" key="1">
    <citation type="submission" date="2016-10" db="EMBL/GenBank/DDBJ databases">
        <title>Genome Sequence of Pseudomonas putida GM4FR.</title>
        <authorList>
            <person name="Poehlein A."/>
            <person name="Wemheuer F."/>
            <person name="Hollensteiner J."/>
            <person name="Wemheuer B."/>
        </authorList>
    </citation>
    <scope>NUCLEOTIDE SEQUENCE [LARGE SCALE GENOMIC DNA]</scope>
    <source>
        <strain evidence="19 20">GM4FR</strain>
    </source>
</reference>
<name>A0A1Q9QV77_PSEPU</name>
<keyword evidence="3 14" id="KW-0813">Transport</keyword>
<evidence type="ECO:0000256" key="7">
    <source>
        <dbReference type="ARBA" id="ARBA00022729"/>
    </source>
</evidence>
<dbReference type="InterPro" id="IPR039426">
    <property type="entry name" value="TonB-dep_rcpt-like"/>
</dbReference>
<feature type="compositionally biased region" description="Low complexity" evidence="16">
    <location>
        <begin position="431"/>
        <end position="445"/>
    </location>
</feature>
<evidence type="ECO:0000256" key="4">
    <source>
        <dbReference type="ARBA" id="ARBA00022452"/>
    </source>
</evidence>
<dbReference type="Pfam" id="PF00593">
    <property type="entry name" value="TonB_dep_Rec_b-barrel"/>
    <property type="match status" value="1"/>
</dbReference>
<accession>A0A1Q9QV77</accession>
<comment type="subcellular location">
    <subcellularLocation>
        <location evidence="1 14">Cell outer membrane</location>
        <topology evidence="1 14">Multi-pass membrane protein</topology>
    </subcellularLocation>
</comment>
<keyword evidence="5" id="KW-0410">Iron transport</keyword>
<dbReference type="GO" id="GO:0038023">
    <property type="term" value="F:signaling receptor activity"/>
    <property type="evidence" value="ECO:0007669"/>
    <property type="project" value="InterPro"/>
</dbReference>
<dbReference type="PANTHER" id="PTHR32552">
    <property type="entry name" value="FERRICHROME IRON RECEPTOR-RELATED"/>
    <property type="match status" value="1"/>
</dbReference>
<evidence type="ECO:0000256" key="9">
    <source>
        <dbReference type="ARBA" id="ARBA00023065"/>
    </source>
</evidence>
<evidence type="ECO:0000256" key="15">
    <source>
        <dbReference type="RuleBase" id="RU003357"/>
    </source>
</evidence>
<dbReference type="InterPro" id="IPR000531">
    <property type="entry name" value="Beta-barrel_TonB"/>
</dbReference>
<dbReference type="GO" id="GO:0015891">
    <property type="term" value="P:siderophore transport"/>
    <property type="evidence" value="ECO:0007669"/>
    <property type="project" value="InterPro"/>
</dbReference>
<keyword evidence="13 14" id="KW-0998">Cell outer membrane</keyword>
<comment type="similarity">
    <text evidence="2 14 15">Belongs to the TonB-dependent receptor family.</text>
</comment>
<evidence type="ECO:0000256" key="14">
    <source>
        <dbReference type="PROSITE-ProRule" id="PRU01360"/>
    </source>
</evidence>
<evidence type="ECO:0000313" key="20">
    <source>
        <dbReference type="Proteomes" id="UP000186736"/>
    </source>
</evidence>
<evidence type="ECO:0000256" key="12">
    <source>
        <dbReference type="ARBA" id="ARBA00023170"/>
    </source>
</evidence>
<dbReference type="AlphaFoldDB" id="A0A1Q9QV77"/>
<keyword evidence="10 15" id="KW-0798">TonB box</keyword>
<gene>
    <name evidence="19" type="primary">bfrD_3</name>
    <name evidence="19" type="ORF">PSEMO_59960</name>
</gene>
<dbReference type="PANTHER" id="PTHR32552:SF89">
    <property type="entry name" value="CATECHOLATE SIDEROPHORE RECEPTOR FIU"/>
    <property type="match status" value="1"/>
</dbReference>
<proteinExistence type="inferred from homology"/>
<keyword evidence="8" id="KW-0408">Iron</keyword>
<evidence type="ECO:0000256" key="1">
    <source>
        <dbReference type="ARBA" id="ARBA00004571"/>
    </source>
</evidence>
<dbReference type="GO" id="GO:0015344">
    <property type="term" value="F:siderophore uptake transmembrane transporter activity"/>
    <property type="evidence" value="ECO:0007669"/>
    <property type="project" value="TreeGrafter"/>
</dbReference>
<dbReference type="NCBIfam" id="TIGR01783">
    <property type="entry name" value="TonB-siderophor"/>
    <property type="match status" value="1"/>
</dbReference>
<evidence type="ECO:0000256" key="6">
    <source>
        <dbReference type="ARBA" id="ARBA00022692"/>
    </source>
</evidence>
<dbReference type="Pfam" id="PF07715">
    <property type="entry name" value="Plug"/>
    <property type="match status" value="1"/>
</dbReference>
<dbReference type="PROSITE" id="PS52016">
    <property type="entry name" value="TONB_DEPENDENT_REC_3"/>
    <property type="match status" value="1"/>
</dbReference>
<feature type="region of interest" description="Disordered" evidence="16">
    <location>
        <begin position="422"/>
        <end position="445"/>
    </location>
</feature>
<keyword evidence="4 14" id="KW-1134">Transmembrane beta strand</keyword>
<dbReference type="Gene3D" id="2.170.130.10">
    <property type="entry name" value="TonB-dependent receptor, plug domain"/>
    <property type="match status" value="1"/>
</dbReference>
<feature type="domain" description="TonB-dependent receptor plug" evidence="18">
    <location>
        <begin position="96"/>
        <end position="194"/>
    </location>
</feature>
<comment type="caution">
    <text evidence="19">The sequence shown here is derived from an EMBL/GenBank/DDBJ whole genome shotgun (WGS) entry which is preliminary data.</text>
</comment>
<dbReference type="InterPro" id="IPR012910">
    <property type="entry name" value="Plug_dom"/>
</dbReference>
<keyword evidence="6 14" id="KW-0812">Transmembrane</keyword>
<keyword evidence="7" id="KW-0732">Signal</keyword>
<keyword evidence="11 14" id="KW-0472">Membrane</keyword>
<dbReference type="InterPro" id="IPR010105">
    <property type="entry name" value="TonB_sidphr_rcpt"/>
</dbReference>
<dbReference type="FunFam" id="2.170.130.10:FF:000001">
    <property type="entry name" value="Catecholate siderophore TonB-dependent receptor"/>
    <property type="match status" value="1"/>
</dbReference>
<evidence type="ECO:0000256" key="3">
    <source>
        <dbReference type="ARBA" id="ARBA00022448"/>
    </source>
</evidence>
<evidence type="ECO:0000256" key="5">
    <source>
        <dbReference type="ARBA" id="ARBA00022496"/>
    </source>
</evidence>
<evidence type="ECO:0000256" key="11">
    <source>
        <dbReference type="ARBA" id="ARBA00023136"/>
    </source>
</evidence>
<evidence type="ECO:0000256" key="2">
    <source>
        <dbReference type="ARBA" id="ARBA00009810"/>
    </source>
</evidence>
<dbReference type="InterPro" id="IPR036942">
    <property type="entry name" value="Beta-barrel_TonB_sf"/>
</dbReference>